<organism evidence="3 4">
    <name type="scientific">Limulus polyphemus</name>
    <name type="common">Atlantic horseshoe crab</name>
    <dbReference type="NCBI Taxonomy" id="6850"/>
    <lineage>
        <taxon>Eukaryota</taxon>
        <taxon>Metazoa</taxon>
        <taxon>Ecdysozoa</taxon>
        <taxon>Arthropoda</taxon>
        <taxon>Chelicerata</taxon>
        <taxon>Merostomata</taxon>
        <taxon>Xiphosura</taxon>
        <taxon>Limulidae</taxon>
        <taxon>Limulus</taxon>
    </lineage>
</organism>
<dbReference type="RefSeq" id="XP_013792785.2">
    <property type="nucleotide sequence ID" value="XM_013937331.2"/>
</dbReference>
<keyword evidence="3" id="KW-1185">Reference proteome</keyword>
<evidence type="ECO:0000313" key="4">
    <source>
        <dbReference type="RefSeq" id="XP_013792785.2"/>
    </source>
</evidence>
<feature type="compositionally biased region" description="Polar residues" evidence="1">
    <location>
        <begin position="145"/>
        <end position="160"/>
    </location>
</feature>
<accession>A0ABM1C1X4</accession>
<sequence length="160" mass="18283">MLASRGAELINEIQMKEVQEQQVAEKEIMEKIKMKMDRIRAHQQKTRGKYKEPEDHFRAIRSGDYQMFEEFHDDELDLDLSPKKSVLDDDDSEVREKGLNALLSQTLKSNLKYAVEEVKKGSVEDDDVGESSEQSAIISADRSPASHTVSDTSQVNLYPH</sequence>
<feature type="domain" description="Piezo TM25-28" evidence="2">
    <location>
        <begin position="2"/>
        <end position="52"/>
    </location>
</feature>
<protein>
    <submittedName>
        <fullName evidence="4">Piezo-type mechanosensitive ion channel component-like</fullName>
    </submittedName>
</protein>
<evidence type="ECO:0000256" key="1">
    <source>
        <dbReference type="SAM" id="MobiDB-lite"/>
    </source>
</evidence>
<evidence type="ECO:0000313" key="3">
    <source>
        <dbReference type="Proteomes" id="UP000694941"/>
    </source>
</evidence>
<dbReference type="Proteomes" id="UP000694941">
    <property type="component" value="Unplaced"/>
</dbReference>
<dbReference type="InterPro" id="IPR031805">
    <property type="entry name" value="Piezo_TM25-28"/>
</dbReference>
<dbReference type="GeneID" id="106476697"/>
<feature type="region of interest" description="Disordered" evidence="1">
    <location>
        <begin position="120"/>
        <end position="160"/>
    </location>
</feature>
<reference evidence="4" key="1">
    <citation type="submission" date="2025-08" db="UniProtKB">
        <authorList>
            <consortium name="RefSeq"/>
        </authorList>
    </citation>
    <scope>IDENTIFICATION</scope>
    <source>
        <tissue evidence="4">Muscle</tissue>
    </source>
</reference>
<gene>
    <name evidence="4" type="primary">LOC106476697</name>
</gene>
<proteinExistence type="predicted"/>
<name>A0ABM1C1X4_LIMPO</name>
<dbReference type="Pfam" id="PF15917">
    <property type="entry name" value="Piezo_TM25-28"/>
    <property type="match status" value="1"/>
</dbReference>
<evidence type="ECO:0000259" key="2">
    <source>
        <dbReference type="Pfam" id="PF15917"/>
    </source>
</evidence>